<dbReference type="Gene3D" id="3.30.160.100">
    <property type="entry name" value="Ribosome hibernation promotion factor-like"/>
    <property type="match status" value="1"/>
</dbReference>
<evidence type="ECO:0000313" key="1">
    <source>
        <dbReference type="EMBL" id="EGJ70728.1"/>
    </source>
</evidence>
<dbReference type="CDD" id="cd00552">
    <property type="entry name" value="RaiA"/>
    <property type="match status" value="1"/>
</dbReference>
<dbReference type="InterPro" id="IPR003489">
    <property type="entry name" value="RHF/RaiA"/>
</dbReference>
<dbReference type="NCBIfam" id="TIGR00741">
    <property type="entry name" value="yfiA"/>
    <property type="match status" value="1"/>
</dbReference>
<dbReference type="AlphaFoldDB" id="F3ZRK3"/>
<sequence>MMEVGIHSINFEAREHLVNFVQEGVDKLERFYENIQKAEVFLKLKADPALNKEVGIRIHVPGTELYASKTCETFEEATDEVLEALIRQLKKYKARQVS</sequence>
<reference evidence="1 2" key="1">
    <citation type="journal article" date="2011" name="Stand. Genomic Sci.">
        <title>Non-contiguous finished genome sequence of Bacteroides coprosuis type strain (PC139).</title>
        <authorList>
            <person name="Land M."/>
            <person name="Held B."/>
            <person name="Gronow S."/>
            <person name="Abt B."/>
            <person name="Lucas S."/>
            <person name="Del Rio T.G."/>
            <person name="Nolan M."/>
            <person name="Tice H."/>
            <person name="Cheng J.F."/>
            <person name="Pitluck S."/>
            <person name="Liolios K."/>
            <person name="Pagani I."/>
            <person name="Ivanova N."/>
            <person name="Mavromatis K."/>
            <person name="Mikhailova N."/>
            <person name="Pati A."/>
            <person name="Tapia R."/>
            <person name="Han C."/>
            <person name="Goodwin L."/>
            <person name="Chen A."/>
            <person name="Palaniappan K."/>
            <person name="Hauser L."/>
            <person name="Brambilla E.M."/>
            <person name="Rohde M."/>
            <person name="Goker M."/>
            <person name="Detter J.C."/>
            <person name="Woyke T."/>
            <person name="Bristow J."/>
            <person name="Eisen J.A."/>
            <person name="Markowitz V."/>
            <person name="Hugenholtz P."/>
            <person name="Kyrpides N.C."/>
            <person name="Klenk H.P."/>
            <person name="Lapidus A."/>
        </authorList>
    </citation>
    <scope>NUCLEOTIDE SEQUENCE [LARGE SCALE GENOMIC DNA]</scope>
    <source>
        <strain evidence="1 2">DSM 18011</strain>
    </source>
</reference>
<evidence type="ECO:0000313" key="2">
    <source>
        <dbReference type="Proteomes" id="UP000018439"/>
    </source>
</evidence>
<name>F3ZRK3_9BACE</name>
<dbReference type="HOGENOM" id="CLU_071472_5_1_10"/>
<accession>F3ZRK3</accession>
<dbReference type="Pfam" id="PF02482">
    <property type="entry name" value="Ribosomal_S30AE"/>
    <property type="match status" value="1"/>
</dbReference>
<dbReference type="STRING" id="679937.Bcop_0510"/>
<dbReference type="eggNOG" id="COG1544">
    <property type="taxonomic scope" value="Bacteria"/>
</dbReference>
<keyword evidence="2" id="KW-1185">Reference proteome</keyword>
<dbReference type="InterPro" id="IPR036567">
    <property type="entry name" value="RHF-like"/>
</dbReference>
<protein>
    <submittedName>
        <fullName evidence="1">Ribosomal subunit interface protein</fullName>
    </submittedName>
</protein>
<dbReference type="EMBL" id="CM001167">
    <property type="protein sequence ID" value="EGJ70728.1"/>
    <property type="molecule type" value="Genomic_DNA"/>
</dbReference>
<gene>
    <name evidence="1" type="ORF">Bcop_0510</name>
</gene>
<proteinExistence type="predicted"/>
<dbReference type="SUPFAM" id="SSF69754">
    <property type="entry name" value="Ribosome binding protein Y (YfiA homologue)"/>
    <property type="match status" value="1"/>
</dbReference>
<organism evidence="1 2">
    <name type="scientific">Bacteroides coprosuis DSM 18011</name>
    <dbReference type="NCBI Taxonomy" id="679937"/>
    <lineage>
        <taxon>Bacteria</taxon>
        <taxon>Pseudomonadati</taxon>
        <taxon>Bacteroidota</taxon>
        <taxon>Bacteroidia</taxon>
        <taxon>Bacteroidales</taxon>
        <taxon>Bacteroidaceae</taxon>
        <taxon>Bacteroides</taxon>
    </lineage>
</organism>
<dbReference type="Proteomes" id="UP000018439">
    <property type="component" value="Chromosome"/>
</dbReference>